<feature type="non-terminal residue" evidence="4">
    <location>
        <position position="1"/>
    </location>
</feature>
<dbReference type="InterPro" id="IPR027417">
    <property type="entry name" value="P-loop_NTPase"/>
</dbReference>
<feature type="domain" description="Sulfotransferase" evidence="3">
    <location>
        <begin position="56"/>
        <end position="280"/>
    </location>
</feature>
<evidence type="ECO:0000259" key="3">
    <source>
        <dbReference type="Pfam" id="PF00685"/>
    </source>
</evidence>
<reference evidence="4" key="1">
    <citation type="submission" date="2016-03" db="EMBL/GenBank/DDBJ databases">
        <title>Gut transcriptome analysis on engorged females of Ornithodoros mimon (Acari: Argasidae) and phylogenetic inferences of soft ticks.</title>
        <authorList>
            <person name="Landulfo G.A."/>
            <person name="Giovanni D."/>
            <person name="Carvalho E."/>
            <person name="Junqueira-de-Azevedo I."/>
            <person name="Patane J."/>
            <person name="Mendoca R."/>
            <person name="Barros-Battesti D."/>
        </authorList>
    </citation>
    <scope>NUCLEOTIDE SEQUENCE</scope>
    <source>
        <strain evidence="4">Females</strain>
        <tissue evidence="4">Gut</tissue>
    </source>
</reference>
<evidence type="ECO:0000256" key="2">
    <source>
        <dbReference type="ARBA" id="ARBA00022679"/>
    </source>
</evidence>
<comment type="similarity">
    <text evidence="1">Belongs to the sulfotransferase 1 family.</text>
</comment>
<keyword evidence="2 4" id="KW-0808">Transferase</keyword>
<protein>
    <submittedName>
        <fullName evidence="4">Sulfotransferase</fullName>
    </submittedName>
</protein>
<sequence>GLLHGDVSELISEAARKPERMKDRDRPHYQIVNGYRIPGPFSEQVYLSGLTYKPLPTDIVLNTFPKCGTHWVLDIIKAVYQQCRQVTPGSAFLEKLGLEGIEAADHPRIVRTHLPYSLTPHSESTKYIYVTRNPKDCCVSFYHHTRNLGYDFKDGIFDEYFEIFVEGLTDFGSYYESLTAWYAHRNDPNVLFLTYESIHADVPGSVLKIAQYLGEDMAQSLKADGKKMKKVLEAIAFDKMKKDLPIQFVRKGVVGDWRNHFSEEQSRRLEERFFEEVKGTDIPLLWKDVDWLLKK</sequence>
<dbReference type="GO" id="GO:0008146">
    <property type="term" value="F:sulfotransferase activity"/>
    <property type="evidence" value="ECO:0007669"/>
    <property type="project" value="InterPro"/>
</dbReference>
<proteinExistence type="inferred from homology"/>
<dbReference type="Pfam" id="PF00685">
    <property type="entry name" value="Sulfotransfer_1"/>
    <property type="match status" value="1"/>
</dbReference>
<organism evidence="4">
    <name type="scientific">Alectorobius mimon</name>
    <dbReference type="NCBI Taxonomy" id="360319"/>
    <lineage>
        <taxon>Eukaryota</taxon>
        <taxon>Metazoa</taxon>
        <taxon>Ecdysozoa</taxon>
        <taxon>Arthropoda</taxon>
        <taxon>Chelicerata</taxon>
        <taxon>Arachnida</taxon>
        <taxon>Acari</taxon>
        <taxon>Parasitiformes</taxon>
        <taxon>Ixodida</taxon>
        <taxon>Ixodoidea</taxon>
        <taxon>Argasidae</taxon>
        <taxon>Ornithodorinae</taxon>
        <taxon>Alectorobius</taxon>
    </lineage>
</organism>
<dbReference type="InterPro" id="IPR000863">
    <property type="entry name" value="Sulfotransferase_dom"/>
</dbReference>
<evidence type="ECO:0000256" key="1">
    <source>
        <dbReference type="ARBA" id="ARBA00005771"/>
    </source>
</evidence>
<dbReference type="PANTHER" id="PTHR11783">
    <property type="entry name" value="SULFOTRANSFERASE SULT"/>
    <property type="match status" value="1"/>
</dbReference>
<dbReference type="AlphaFoldDB" id="A0A147B6U3"/>
<dbReference type="SUPFAM" id="SSF52540">
    <property type="entry name" value="P-loop containing nucleoside triphosphate hydrolases"/>
    <property type="match status" value="1"/>
</dbReference>
<dbReference type="Gene3D" id="3.40.50.300">
    <property type="entry name" value="P-loop containing nucleotide triphosphate hydrolases"/>
    <property type="match status" value="1"/>
</dbReference>
<evidence type="ECO:0000313" key="4">
    <source>
        <dbReference type="EMBL" id="JAR86503.1"/>
    </source>
</evidence>
<dbReference type="EMBL" id="GEIB01001927">
    <property type="protein sequence ID" value="JAR86503.1"/>
    <property type="molecule type" value="Transcribed_RNA"/>
</dbReference>
<name>A0A147B6U3_9ACAR</name>
<accession>A0A147B6U3</accession>